<dbReference type="PROSITE" id="PS00211">
    <property type="entry name" value="ABC_TRANSPORTER_1"/>
    <property type="match status" value="1"/>
</dbReference>
<protein>
    <submittedName>
        <fullName evidence="6">Ribose transport system ATP-binding protein</fullName>
    </submittedName>
</protein>
<keyword evidence="3" id="KW-0547">Nucleotide-binding</keyword>
<comment type="caution">
    <text evidence="6">The sequence shown here is derived from an EMBL/GenBank/DDBJ whole genome shotgun (WGS) entry which is preliminary data.</text>
</comment>
<dbReference type="InterPro" id="IPR003439">
    <property type="entry name" value="ABC_transporter-like_ATP-bd"/>
</dbReference>
<evidence type="ECO:0000313" key="6">
    <source>
        <dbReference type="EMBL" id="MDQ1124773.1"/>
    </source>
</evidence>
<gene>
    <name evidence="6" type="ORF">QE412_003346</name>
</gene>
<dbReference type="EMBL" id="JAUTBF010000001">
    <property type="protein sequence ID" value="MDQ1124773.1"/>
    <property type="molecule type" value="Genomic_DNA"/>
</dbReference>
<keyword evidence="7" id="KW-1185">Reference proteome</keyword>
<dbReference type="InterPro" id="IPR017871">
    <property type="entry name" value="ABC_transporter-like_CS"/>
</dbReference>
<dbReference type="PANTHER" id="PTHR43790">
    <property type="entry name" value="CARBOHYDRATE TRANSPORT ATP-BINDING PROTEIN MG119-RELATED"/>
    <property type="match status" value="1"/>
</dbReference>
<dbReference type="Proteomes" id="UP001226691">
    <property type="component" value="Unassembled WGS sequence"/>
</dbReference>
<dbReference type="InterPro" id="IPR027417">
    <property type="entry name" value="P-loop_NTPase"/>
</dbReference>
<accession>A0ABU0TYP9</accession>
<dbReference type="Gene3D" id="3.40.50.300">
    <property type="entry name" value="P-loop containing nucleotide triphosphate hydrolases"/>
    <property type="match status" value="2"/>
</dbReference>
<organism evidence="6 7">
    <name type="scientific">Microbacterium trichothecenolyticum</name>
    <name type="common">Aureobacterium trichothecenolyticum</name>
    <dbReference type="NCBI Taxonomy" id="69370"/>
    <lineage>
        <taxon>Bacteria</taxon>
        <taxon>Bacillati</taxon>
        <taxon>Actinomycetota</taxon>
        <taxon>Actinomycetes</taxon>
        <taxon>Micrococcales</taxon>
        <taxon>Microbacteriaceae</taxon>
        <taxon>Microbacterium</taxon>
    </lineage>
</organism>
<dbReference type="SMART" id="SM00382">
    <property type="entry name" value="AAA"/>
    <property type="match status" value="2"/>
</dbReference>
<dbReference type="InterPro" id="IPR003593">
    <property type="entry name" value="AAA+_ATPase"/>
</dbReference>
<dbReference type="CDD" id="cd03215">
    <property type="entry name" value="ABC_Carb_Monos_II"/>
    <property type="match status" value="1"/>
</dbReference>
<dbReference type="CDD" id="cd03216">
    <property type="entry name" value="ABC_Carb_Monos_I"/>
    <property type="match status" value="1"/>
</dbReference>
<evidence type="ECO:0000259" key="5">
    <source>
        <dbReference type="PROSITE" id="PS50893"/>
    </source>
</evidence>
<dbReference type="PROSITE" id="PS50893">
    <property type="entry name" value="ABC_TRANSPORTER_2"/>
    <property type="match status" value="2"/>
</dbReference>
<keyword evidence="4 6" id="KW-0067">ATP-binding</keyword>
<sequence length="501" mass="54035">MSSPDRSFAVTGLRKSYSGVPVLKGVDLSVEGGEIHALLGANGAGKSTLIKCISGGEQPDAGRIHLGGEVFTGLTPKRAQREGVAVIHQTPSVALTLDAASNIHLGRERTWGPVLRRGHMRRAAQRVLDTLGARIDARADLRTLGNAQLQVIEIAKALASDPRVLILDEPTAALTEIEVRELAQQMRVLREQGLPLLLVTHRLTEALELADRISVLRGGEVVLSARTDDVTREDVVAAIVGRSLTVSQRPLRAASADESVVRLREIEAAGVGPISLDVGAGEVVGLYGLTGAGRTELLETLAGARRLTGGALEVFGQEVRARTPRRALSARVALVPSDRMRKSIFPTLSAQQNVLVERYDALALGGTLRRPARERTAFDRSADLLGLRPHRGDLEARRFSGGNQQKLVIARWLQPDAGVRLLLLDEPTDGVDVGARGELYDAIDRFVADRRRCVLIASSEPEELLRVADRVIVLSRGRVAGELRRDDLTEARLLSLAHASE</sequence>
<dbReference type="PANTHER" id="PTHR43790:SF9">
    <property type="entry name" value="GALACTOFURANOSE TRANSPORTER ATP-BINDING PROTEIN YTFR"/>
    <property type="match status" value="1"/>
</dbReference>
<reference evidence="6 7" key="1">
    <citation type="submission" date="2023-07" db="EMBL/GenBank/DDBJ databases">
        <title>Functional and genomic diversity of the sorghum phyllosphere microbiome.</title>
        <authorList>
            <person name="Shade A."/>
        </authorList>
    </citation>
    <scope>NUCLEOTIDE SEQUENCE [LARGE SCALE GENOMIC DNA]</scope>
    <source>
        <strain evidence="6 7">SORGH_AS_1207</strain>
    </source>
</reference>
<dbReference type="InterPro" id="IPR050107">
    <property type="entry name" value="ABC_carbohydrate_import_ATPase"/>
</dbReference>
<evidence type="ECO:0000256" key="4">
    <source>
        <dbReference type="ARBA" id="ARBA00022840"/>
    </source>
</evidence>
<evidence type="ECO:0000256" key="2">
    <source>
        <dbReference type="ARBA" id="ARBA00022737"/>
    </source>
</evidence>
<keyword evidence="1" id="KW-0813">Transport</keyword>
<evidence type="ECO:0000256" key="1">
    <source>
        <dbReference type="ARBA" id="ARBA00022448"/>
    </source>
</evidence>
<feature type="domain" description="ABC transporter" evidence="5">
    <location>
        <begin position="8"/>
        <end position="243"/>
    </location>
</feature>
<name>A0ABU0TYP9_MICTR</name>
<proteinExistence type="predicted"/>
<dbReference type="SUPFAM" id="SSF52540">
    <property type="entry name" value="P-loop containing nucleoside triphosphate hydrolases"/>
    <property type="match status" value="2"/>
</dbReference>
<dbReference type="RefSeq" id="WP_307486550.1">
    <property type="nucleotide sequence ID" value="NZ_JAUTBF010000001.1"/>
</dbReference>
<evidence type="ECO:0000313" key="7">
    <source>
        <dbReference type="Proteomes" id="UP001226691"/>
    </source>
</evidence>
<dbReference type="Pfam" id="PF00005">
    <property type="entry name" value="ABC_tran"/>
    <property type="match status" value="2"/>
</dbReference>
<feature type="domain" description="ABC transporter" evidence="5">
    <location>
        <begin position="255"/>
        <end position="501"/>
    </location>
</feature>
<evidence type="ECO:0000256" key="3">
    <source>
        <dbReference type="ARBA" id="ARBA00022741"/>
    </source>
</evidence>
<keyword evidence="2" id="KW-0677">Repeat</keyword>
<dbReference type="GO" id="GO:0005524">
    <property type="term" value="F:ATP binding"/>
    <property type="evidence" value="ECO:0007669"/>
    <property type="project" value="UniProtKB-KW"/>
</dbReference>